<evidence type="ECO:0000256" key="1">
    <source>
        <dbReference type="SAM" id="MobiDB-lite"/>
    </source>
</evidence>
<organism evidence="3 4">
    <name type="scientific">Galerina marginata (strain CBS 339.88)</name>
    <dbReference type="NCBI Taxonomy" id="685588"/>
    <lineage>
        <taxon>Eukaryota</taxon>
        <taxon>Fungi</taxon>
        <taxon>Dikarya</taxon>
        <taxon>Basidiomycota</taxon>
        <taxon>Agaricomycotina</taxon>
        <taxon>Agaricomycetes</taxon>
        <taxon>Agaricomycetidae</taxon>
        <taxon>Agaricales</taxon>
        <taxon>Agaricineae</taxon>
        <taxon>Strophariaceae</taxon>
        <taxon>Galerina</taxon>
    </lineage>
</organism>
<dbReference type="InterPro" id="IPR029058">
    <property type="entry name" value="AB_hydrolase_fold"/>
</dbReference>
<dbReference type="PANTHER" id="PTHR43433:SF5">
    <property type="entry name" value="AB HYDROLASE-1 DOMAIN-CONTAINING PROTEIN"/>
    <property type="match status" value="1"/>
</dbReference>
<dbReference type="PANTHER" id="PTHR43433">
    <property type="entry name" value="HYDROLASE, ALPHA/BETA FOLD FAMILY PROTEIN"/>
    <property type="match status" value="1"/>
</dbReference>
<dbReference type="AlphaFoldDB" id="A0A067T359"/>
<dbReference type="SUPFAM" id="SSF53474">
    <property type="entry name" value="alpha/beta-Hydrolases"/>
    <property type="match status" value="1"/>
</dbReference>
<protein>
    <recommendedName>
        <fullName evidence="2">AB hydrolase-1 domain-containing protein</fullName>
    </recommendedName>
</protein>
<dbReference type="Gene3D" id="3.40.50.1820">
    <property type="entry name" value="alpha/beta hydrolase"/>
    <property type="match status" value="1"/>
</dbReference>
<dbReference type="EMBL" id="KL142383">
    <property type="protein sequence ID" value="KDR74369.1"/>
    <property type="molecule type" value="Genomic_DNA"/>
</dbReference>
<evidence type="ECO:0000313" key="3">
    <source>
        <dbReference type="EMBL" id="KDR74369.1"/>
    </source>
</evidence>
<reference evidence="4" key="1">
    <citation type="journal article" date="2014" name="Proc. Natl. Acad. Sci. U.S.A.">
        <title>Extensive sampling of basidiomycete genomes demonstrates inadequacy of the white-rot/brown-rot paradigm for wood decay fungi.</title>
        <authorList>
            <person name="Riley R."/>
            <person name="Salamov A.A."/>
            <person name="Brown D.W."/>
            <person name="Nagy L.G."/>
            <person name="Floudas D."/>
            <person name="Held B.W."/>
            <person name="Levasseur A."/>
            <person name="Lombard V."/>
            <person name="Morin E."/>
            <person name="Otillar R."/>
            <person name="Lindquist E.A."/>
            <person name="Sun H."/>
            <person name="LaButti K.M."/>
            <person name="Schmutz J."/>
            <person name="Jabbour D."/>
            <person name="Luo H."/>
            <person name="Baker S.E."/>
            <person name="Pisabarro A.G."/>
            <person name="Walton J.D."/>
            <person name="Blanchette R.A."/>
            <person name="Henrissat B."/>
            <person name="Martin F."/>
            <person name="Cullen D."/>
            <person name="Hibbett D.S."/>
            <person name="Grigoriev I.V."/>
        </authorList>
    </citation>
    <scope>NUCLEOTIDE SEQUENCE [LARGE SCALE GENOMIC DNA]</scope>
    <source>
        <strain evidence="4">CBS 339.88</strain>
    </source>
</reference>
<dbReference type="Pfam" id="PF00561">
    <property type="entry name" value="Abhydrolase_1"/>
    <property type="match status" value="1"/>
</dbReference>
<evidence type="ECO:0000259" key="2">
    <source>
        <dbReference type="Pfam" id="PF00561"/>
    </source>
</evidence>
<name>A0A067T359_GALM3</name>
<feature type="domain" description="AB hydrolase-1" evidence="2">
    <location>
        <begin position="105"/>
        <end position="322"/>
    </location>
</feature>
<dbReference type="InterPro" id="IPR000073">
    <property type="entry name" value="AB_hydrolase_1"/>
</dbReference>
<gene>
    <name evidence="3" type="ORF">GALMADRAFT_250247</name>
</gene>
<sequence length="383" mass="41445">MAPTTSTSAPPTPPTSSLPTAFPETTCLRRGLCPVTSLRAQGPEALESHSLYYEQHGPPSVKGDEEAIKGLTKVVFIMGLNSSSFSWGPQVRWFGKGGEGGKGECTALVFDNRGVGNSGYPRGPYTTSGMAEDVICLLDYLGWTGERELNVVGISLGGMIAQELAYRIPQRIASLVLAVTTPGSHAWNNFPPLKGLTSLAKLMFTPDPEKKVPIVLDMLFPAAWLSEKAKSDPHAELNGNTEDNKLGKTNREVQAEGFLRRVSITKPQLFLGHISQMAAAMTHKVNAARLAHISANIPKIAIVTGDDDHLVRPLGSLRIWEGMKSGVSKDDSGLDLQRVELLQWEGTGHGIHAQREVEFNALVERCVREGRALLDAGFKSRDV</sequence>
<dbReference type="HOGENOM" id="CLU_020336_20_1_1"/>
<accession>A0A067T359</accession>
<dbReference type="Proteomes" id="UP000027222">
    <property type="component" value="Unassembled WGS sequence"/>
</dbReference>
<dbReference type="OrthoDB" id="19657at2759"/>
<keyword evidence="4" id="KW-1185">Reference proteome</keyword>
<dbReference type="InterPro" id="IPR050471">
    <property type="entry name" value="AB_hydrolase"/>
</dbReference>
<proteinExistence type="predicted"/>
<dbReference type="STRING" id="685588.A0A067T359"/>
<evidence type="ECO:0000313" key="4">
    <source>
        <dbReference type="Proteomes" id="UP000027222"/>
    </source>
</evidence>
<feature type="region of interest" description="Disordered" evidence="1">
    <location>
        <begin position="1"/>
        <end position="21"/>
    </location>
</feature>